<evidence type="ECO:0000256" key="2">
    <source>
        <dbReference type="ARBA" id="ARBA00022840"/>
    </source>
</evidence>
<dbReference type="PANTHER" id="PTHR16305:SF35">
    <property type="entry name" value="TRANSCRIPTIONAL ACTIVATOR DOMAIN"/>
    <property type="match status" value="1"/>
</dbReference>
<reference evidence="4 5" key="1">
    <citation type="submission" date="2020-08" db="EMBL/GenBank/DDBJ databases">
        <title>The Agave Microbiome: Exploring the role of microbial communities in plant adaptations to desert environments.</title>
        <authorList>
            <person name="Partida-Martinez L.P."/>
        </authorList>
    </citation>
    <scope>NUCLEOTIDE SEQUENCE [LARGE SCALE GENOMIC DNA]</scope>
    <source>
        <strain evidence="4 5">AT2.18</strain>
    </source>
</reference>
<dbReference type="GO" id="GO:0006355">
    <property type="term" value="P:regulation of DNA-templated transcription"/>
    <property type="evidence" value="ECO:0007669"/>
    <property type="project" value="InterPro"/>
</dbReference>
<evidence type="ECO:0000313" key="4">
    <source>
        <dbReference type="EMBL" id="MBB2988631.1"/>
    </source>
</evidence>
<gene>
    <name evidence="4" type="ORF">FHR72_000088</name>
</gene>
<dbReference type="InterPro" id="IPR027417">
    <property type="entry name" value="P-loop_NTPase"/>
</dbReference>
<keyword evidence="4" id="KW-0238">DNA-binding</keyword>
<dbReference type="GO" id="GO:0005524">
    <property type="term" value="F:ATP binding"/>
    <property type="evidence" value="ECO:0007669"/>
    <property type="project" value="UniProtKB-KW"/>
</dbReference>
<sequence>MTLQSPLIGRDEEFAVARGSIAAPGGAGGIVLAGAPGVGKSRLAREVVEHARAAGRPCRRLYATASARSVPLGVFAEFAASFGTDPLLRVHEVITALTQDRLGLSTVVAVDDAHLLDEQSALVVHQLVHRRAATVVLTVRTGAPAPDAIASLYRDYRIPRVEVQPLSALDVAELAEQLLGGHVETASAQRLWRYTRGNVLYLHQLVDDEVARGTLFRRSGVWVWTGNPDVSPTLTELIESTVGRHDRAVVDVIDTVAIADPLELSVLRSLAPSAAISEAEAHGVVTVDADAGVVRLAHPLYGEARRTRMGTLQLAELGRRVSDAISVVDQTPQQLVRRAHLISSAAGPEDARLFTAAAESALYLMDLDLAVEFAARATECEDSVAAQILYGFALVTAARAEEGERVLRDAAEAGGSAAPSPDRAQIGLFRAASLGWNLGRPAEAEIVLDAAQAAAENDDLAASFDALRASLAALRGEMGVAARAAAEVLTVPDLHPTAHMFCVMGLAVALGDLGDLKRLDAVTRAGYTYAEAHPRATHQRFGLTVMHIDGLRLAGELGQMRDHTSRWQQQVGDHPSSSVIGGLIDGMTGAAHGELKAARRRLSESLAAGEHASWATEQSGYWLAAAHAMAGDASAARTALDEVPARLLVATALWDPLRHIAGAWTCAAEGELTSALATLAEAAALMRAAGRPAGEVWCLQTAAQFGDARTAARLGELATAVGGPRAAAAAAHAAALAGSDGAALLDVSRSYESFGDRLAAADAAAQAATAFRVAGSRGSALTAMATATRLADQCGADTPALRAATTRAVLTSRQREIASLVAAGLSNREIADRLHMSVRSVEGHIFRASQRNGVTSRAALAALLDRRVASAQPR</sequence>
<dbReference type="SUPFAM" id="SSF52540">
    <property type="entry name" value="P-loop containing nucleoside triphosphate hydrolases"/>
    <property type="match status" value="1"/>
</dbReference>
<dbReference type="GO" id="GO:0005737">
    <property type="term" value="C:cytoplasm"/>
    <property type="evidence" value="ECO:0007669"/>
    <property type="project" value="TreeGrafter"/>
</dbReference>
<keyword evidence="5" id="KW-1185">Reference proteome</keyword>
<dbReference type="Pfam" id="PF13401">
    <property type="entry name" value="AAA_22"/>
    <property type="match status" value="1"/>
</dbReference>
<evidence type="ECO:0000259" key="3">
    <source>
        <dbReference type="PROSITE" id="PS50043"/>
    </source>
</evidence>
<keyword evidence="1" id="KW-0547">Nucleotide-binding</keyword>
<dbReference type="PANTHER" id="PTHR16305">
    <property type="entry name" value="TESTICULAR SOLUBLE ADENYLYL CYCLASE"/>
    <property type="match status" value="1"/>
</dbReference>
<dbReference type="SUPFAM" id="SSF46894">
    <property type="entry name" value="C-terminal effector domain of the bipartite response regulators"/>
    <property type="match status" value="1"/>
</dbReference>
<dbReference type="SMART" id="SM00421">
    <property type="entry name" value="HTH_LUXR"/>
    <property type="match status" value="1"/>
</dbReference>
<dbReference type="AlphaFoldDB" id="A0A839Q7M4"/>
<dbReference type="CDD" id="cd06170">
    <property type="entry name" value="LuxR_C_like"/>
    <property type="match status" value="1"/>
</dbReference>
<dbReference type="InterPro" id="IPR016032">
    <property type="entry name" value="Sig_transdc_resp-reg_C-effctor"/>
</dbReference>
<dbReference type="InterPro" id="IPR036388">
    <property type="entry name" value="WH-like_DNA-bd_sf"/>
</dbReference>
<dbReference type="GO" id="GO:0003677">
    <property type="term" value="F:DNA binding"/>
    <property type="evidence" value="ECO:0007669"/>
    <property type="project" value="UniProtKB-KW"/>
</dbReference>
<dbReference type="EMBL" id="JACHVU010000001">
    <property type="protein sequence ID" value="MBB2988631.1"/>
    <property type="molecule type" value="Genomic_DNA"/>
</dbReference>
<accession>A0A839Q7M4</accession>
<dbReference type="Gene3D" id="3.40.50.300">
    <property type="entry name" value="P-loop containing nucleotide triphosphate hydrolases"/>
    <property type="match status" value="1"/>
</dbReference>
<comment type="caution">
    <text evidence="4">The sequence shown here is derived from an EMBL/GenBank/DDBJ whole genome shotgun (WGS) entry which is preliminary data.</text>
</comment>
<dbReference type="InterPro" id="IPR049945">
    <property type="entry name" value="AAA_22"/>
</dbReference>
<proteinExistence type="predicted"/>
<dbReference type="RefSeq" id="WP_183465947.1">
    <property type="nucleotide sequence ID" value="NZ_JACHVU010000001.1"/>
</dbReference>
<dbReference type="Proteomes" id="UP000550501">
    <property type="component" value="Unassembled WGS sequence"/>
</dbReference>
<feature type="domain" description="HTH luxR-type" evidence="3">
    <location>
        <begin position="803"/>
        <end position="868"/>
    </location>
</feature>
<evidence type="ECO:0000313" key="5">
    <source>
        <dbReference type="Proteomes" id="UP000550501"/>
    </source>
</evidence>
<dbReference type="GO" id="GO:0016887">
    <property type="term" value="F:ATP hydrolysis activity"/>
    <property type="evidence" value="ECO:0007669"/>
    <property type="project" value="InterPro"/>
</dbReference>
<dbReference type="GO" id="GO:0004016">
    <property type="term" value="F:adenylate cyclase activity"/>
    <property type="evidence" value="ECO:0007669"/>
    <property type="project" value="TreeGrafter"/>
</dbReference>
<organism evidence="4 5">
    <name type="scientific">Mycolicibacterium iranicum</name>
    <name type="common">Mycobacterium iranicum</name>
    <dbReference type="NCBI Taxonomy" id="912594"/>
    <lineage>
        <taxon>Bacteria</taxon>
        <taxon>Bacillati</taxon>
        <taxon>Actinomycetota</taxon>
        <taxon>Actinomycetes</taxon>
        <taxon>Mycobacteriales</taxon>
        <taxon>Mycobacteriaceae</taxon>
        <taxon>Mycolicibacterium</taxon>
    </lineage>
</organism>
<dbReference type="Pfam" id="PF00196">
    <property type="entry name" value="GerE"/>
    <property type="match status" value="1"/>
</dbReference>
<dbReference type="PROSITE" id="PS50043">
    <property type="entry name" value="HTH_LUXR_2"/>
    <property type="match status" value="1"/>
</dbReference>
<dbReference type="PRINTS" id="PR00038">
    <property type="entry name" value="HTHLUXR"/>
</dbReference>
<dbReference type="InterPro" id="IPR000792">
    <property type="entry name" value="Tscrpt_reg_LuxR_C"/>
</dbReference>
<dbReference type="Gene3D" id="1.10.10.10">
    <property type="entry name" value="Winged helix-like DNA-binding domain superfamily/Winged helix DNA-binding domain"/>
    <property type="match status" value="1"/>
</dbReference>
<keyword evidence="2" id="KW-0067">ATP-binding</keyword>
<name>A0A839Q7M4_MYCIR</name>
<protein>
    <submittedName>
        <fullName evidence="4">DNA-binding CsgD family transcriptional regulator</fullName>
    </submittedName>
</protein>
<evidence type="ECO:0000256" key="1">
    <source>
        <dbReference type="ARBA" id="ARBA00022741"/>
    </source>
</evidence>
<dbReference type="PROSITE" id="PS00622">
    <property type="entry name" value="HTH_LUXR_1"/>
    <property type="match status" value="1"/>
</dbReference>